<dbReference type="Proteomes" id="UP000265719">
    <property type="component" value="Chromosome"/>
</dbReference>
<evidence type="ECO:0000259" key="4">
    <source>
        <dbReference type="Pfam" id="PF13399"/>
    </source>
</evidence>
<feature type="compositionally biased region" description="Basic residues" evidence="2">
    <location>
        <begin position="16"/>
        <end position="34"/>
    </location>
</feature>
<feature type="domain" description="Cell envelope-related transcriptional attenuator" evidence="3">
    <location>
        <begin position="115"/>
        <end position="271"/>
    </location>
</feature>
<sequence length="491" mass="51487">MPPGSSSPDRRFSPLARKRSAGSRAVGRRGRSRALPRPSAGQWVAYVTTALVIAASLTAYGGYYSVSGSITTAHVDTDAWTDRPPTVEGVHNILLMGADVRTGDNAEYGMVEGIRPDVTIIASIDADRGAVTLVNLPRDLMVDIPACDPAGDGFPGTSGTFDQLNHAMMYGGVECQWKTVEALTGVHLDHFVLVDFVGFREIVDAVGGVPMCIPEPIDDPKAKLQLEAGEQVLDGEQALGLARSRDSTEFGSDLGRIETQQRLMGAIVRKVTGGDLLSSSANVYAFLNAIADAMMTDDELTVDAMAELAFAVRTVDLERISFVTPPVRDYPANPAKVVLVEEPANRLFDAVGAGEVLPEEESGGGEPPGVDPADVSVRVRNSTAVDGLAARTAEELRALGFTVPEVGAPLSRLPSTTTVYHGPGREDAARTLAAALTTATVEEVPDLGDDLELVITDDWGGVAGGDGSEEPVTEELGGTTAASDEEADACG</sequence>
<keyword evidence="6" id="KW-1185">Reference proteome</keyword>
<dbReference type="Pfam" id="PF13399">
    <property type="entry name" value="LytR_C"/>
    <property type="match status" value="1"/>
</dbReference>
<dbReference type="KEGG" id="thao:NI17_018570"/>
<reference evidence="5" key="1">
    <citation type="submission" date="2020-10" db="EMBL/GenBank/DDBJ databases">
        <title>De novo genome project of the cellulose decomposer Thermobifida halotolerans type strain.</title>
        <authorList>
            <person name="Nagy I."/>
            <person name="Horvath B."/>
            <person name="Kukolya J."/>
            <person name="Nagy I."/>
            <person name="Orsini M."/>
        </authorList>
    </citation>
    <scope>NUCLEOTIDE SEQUENCE</scope>
    <source>
        <strain evidence="5">DSM 44931</strain>
    </source>
</reference>
<evidence type="ECO:0000256" key="1">
    <source>
        <dbReference type="ARBA" id="ARBA00006068"/>
    </source>
</evidence>
<dbReference type="Gene3D" id="3.30.70.2390">
    <property type="match status" value="1"/>
</dbReference>
<organism evidence="5 6">
    <name type="scientific">Thermobifida halotolerans</name>
    <dbReference type="NCBI Taxonomy" id="483545"/>
    <lineage>
        <taxon>Bacteria</taxon>
        <taxon>Bacillati</taxon>
        <taxon>Actinomycetota</taxon>
        <taxon>Actinomycetes</taxon>
        <taxon>Streptosporangiales</taxon>
        <taxon>Nocardiopsidaceae</taxon>
        <taxon>Thermobifida</taxon>
    </lineage>
</organism>
<feature type="region of interest" description="Disordered" evidence="2">
    <location>
        <begin position="458"/>
        <end position="491"/>
    </location>
</feature>
<dbReference type="Gene3D" id="3.40.630.190">
    <property type="entry name" value="LCP protein"/>
    <property type="match status" value="1"/>
</dbReference>
<evidence type="ECO:0000256" key="2">
    <source>
        <dbReference type="SAM" id="MobiDB-lite"/>
    </source>
</evidence>
<dbReference type="PANTHER" id="PTHR33392:SF6">
    <property type="entry name" value="POLYISOPRENYL-TEICHOIC ACID--PEPTIDOGLYCAN TEICHOIC ACID TRANSFERASE TAGU"/>
    <property type="match status" value="1"/>
</dbReference>
<evidence type="ECO:0000259" key="3">
    <source>
        <dbReference type="Pfam" id="PF03816"/>
    </source>
</evidence>
<dbReference type="NCBIfam" id="TIGR00350">
    <property type="entry name" value="lytR_cpsA_psr"/>
    <property type="match status" value="1"/>
</dbReference>
<evidence type="ECO:0000313" key="5">
    <source>
        <dbReference type="EMBL" id="UOE22136.1"/>
    </source>
</evidence>
<dbReference type="PANTHER" id="PTHR33392">
    <property type="entry name" value="POLYISOPRENYL-TEICHOIC ACID--PEPTIDOGLYCAN TEICHOIC ACID TRANSFERASE TAGU"/>
    <property type="match status" value="1"/>
</dbReference>
<dbReference type="InterPro" id="IPR027381">
    <property type="entry name" value="LytR/CpsA/Psr_C"/>
</dbReference>
<dbReference type="AlphaFoldDB" id="A0AA97M6E1"/>
<gene>
    <name evidence="5" type="ORF">NI17_018570</name>
</gene>
<feature type="domain" description="LytR/CpsA/Psr regulator C-terminal" evidence="4">
    <location>
        <begin position="374"/>
        <end position="459"/>
    </location>
</feature>
<feature type="region of interest" description="Disordered" evidence="2">
    <location>
        <begin position="1"/>
        <end position="36"/>
    </location>
</feature>
<protein>
    <submittedName>
        <fullName evidence="5">LCP family protein</fullName>
    </submittedName>
</protein>
<dbReference type="EMBL" id="CP063196">
    <property type="protein sequence ID" value="UOE22136.1"/>
    <property type="molecule type" value="Genomic_DNA"/>
</dbReference>
<proteinExistence type="inferred from homology"/>
<name>A0AA97M6E1_9ACTN</name>
<evidence type="ECO:0000313" key="6">
    <source>
        <dbReference type="Proteomes" id="UP000265719"/>
    </source>
</evidence>
<accession>A0AA97M6E1</accession>
<dbReference type="Pfam" id="PF03816">
    <property type="entry name" value="LytR_cpsA_psr"/>
    <property type="match status" value="1"/>
</dbReference>
<comment type="similarity">
    <text evidence="1">Belongs to the LytR/CpsA/Psr (LCP) family.</text>
</comment>
<dbReference type="InterPro" id="IPR004474">
    <property type="entry name" value="LytR_CpsA_psr"/>
</dbReference>
<dbReference type="InterPro" id="IPR050922">
    <property type="entry name" value="LytR/CpsA/Psr_CW_biosynth"/>
</dbReference>